<dbReference type="AlphaFoldDB" id="A0ABD1M1N0"/>
<dbReference type="Proteomes" id="UP001603857">
    <property type="component" value="Unassembled WGS sequence"/>
</dbReference>
<name>A0ABD1M1N0_9FABA</name>
<feature type="region of interest" description="Disordered" evidence="1">
    <location>
        <begin position="440"/>
        <end position="478"/>
    </location>
</feature>
<gene>
    <name evidence="2" type="ORF">Fmac_017277</name>
</gene>
<comment type="caution">
    <text evidence="2">The sequence shown here is derived from an EMBL/GenBank/DDBJ whole genome shotgun (WGS) entry which is preliminary data.</text>
</comment>
<proteinExistence type="predicted"/>
<sequence>MHPKNIKMKPSKFHYPNTKGKMKFGKQELPLLTNQYLYPGRDQINDKFNILVDHIWNIPKATNDNEQFIVSIKKCIIYALHNFVTTNNQGVPLLTKASPSGKGYTYFVLLTGPHKGIFISFADLCMAKEGIPNLRYKGFYTKDEVDKALELNTINPKEINEALNPEPEILVINPHRPSSRKSYKDIIPEKTQQELDFTKFLTLQTFMSKAHKDPKAVPGMYIKIHPYYNRRFACIKSSQYCTKPNKNCPCKLKFLFRKAKLDLEQFKPMIYEDLPINLKTLLDYACLDSVIIPPTERFTHFLPSINEAINLLQAELMSTIGLLISSCPSNYKPNGYSTHVIKLVTEDHKDFPILCNDTSENLDIQGNSTYQYNILRAQTMGQEWFFTETNTVEYNLLKETFDTKLYLPDNLGKMFIPFPIENNNKLVQFFQKERRNKDIYESSGGYGQGTPTNDFSMSETSENVEEDVEDVSVTSKGI</sequence>
<dbReference type="EMBL" id="JBGMDY010000006">
    <property type="protein sequence ID" value="KAL2329696.1"/>
    <property type="molecule type" value="Genomic_DNA"/>
</dbReference>
<evidence type="ECO:0000313" key="2">
    <source>
        <dbReference type="EMBL" id="KAL2329696.1"/>
    </source>
</evidence>
<organism evidence="2 3">
    <name type="scientific">Flemingia macrophylla</name>
    <dbReference type="NCBI Taxonomy" id="520843"/>
    <lineage>
        <taxon>Eukaryota</taxon>
        <taxon>Viridiplantae</taxon>
        <taxon>Streptophyta</taxon>
        <taxon>Embryophyta</taxon>
        <taxon>Tracheophyta</taxon>
        <taxon>Spermatophyta</taxon>
        <taxon>Magnoliopsida</taxon>
        <taxon>eudicotyledons</taxon>
        <taxon>Gunneridae</taxon>
        <taxon>Pentapetalae</taxon>
        <taxon>rosids</taxon>
        <taxon>fabids</taxon>
        <taxon>Fabales</taxon>
        <taxon>Fabaceae</taxon>
        <taxon>Papilionoideae</taxon>
        <taxon>50 kb inversion clade</taxon>
        <taxon>NPAAA clade</taxon>
        <taxon>indigoferoid/millettioid clade</taxon>
        <taxon>Phaseoleae</taxon>
        <taxon>Flemingia</taxon>
    </lineage>
</organism>
<accession>A0ABD1M1N0</accession>
<evidence type="ECO:0000313" key="3">
    <source>
        <dbReference type="Proteomes" id="UP001603857"/>
    </source>
</evidence>
<reference evidence="2 3" key="1">
    <citation type="submission" date="2024-08" db="EMBL/GenBank/DDBJ databases">
        <title>Insights into the chromosomal genome structure of Flemingia macrophylla.</title>
        <authorList>
            <person name="Ding Y."/>
            <person name="Zhao Y."/>
            <person name="Bi W."/>
            <person name="Wu M."/>
            <person name="Zhao G."/>
            <person name="Gong Y."/>
            <person name="Li W."/>
            <person name="Zhang P."/>
        </authorList>
    </citation>
    <scope>NUCLEOTIDE SEQUENCE [LARGE SCALE GENOMIC DNA]</scope>
    <source>
        <strain evidence="2">DYQJB</strain>
        <tissue evidence="2">Leaf</tissue>
    </source>
</reference>
<protein>
    <submittedName>
        <fullName evidence="2">Uncharacterized protein</fullName>
    </submittedName>
</protein>
<evidence type="ECO:0000256" key="1">
    <source>
        <dbReference type="SAM" id="MobiDB-lite"/>
    </source>
</evidence>
<keyword evidence="3" id="KW-1185">Reference proteome</keyword>